<protein>
    <recommendedName>
        <fullName evidence="1">Myb/SANT-like domain-containing protein</fullName>
    </recommendedName>
</protein>
<dbReference type="InterPro" id="IPR024752">
    <property type="entry name" value="Myb/SANT-like_dom"/>
</dbReference>
<dbReference type="Proteomes" id="UP001567538">
    <property type="component" value="Unassembled WGS sequence"/>
</dbReference>
<organism evidence="2 3">
    <name type="scientific">Salvia divinorum</name>
    <name type="common">Maria pastora</name>
    <name type="synonym">Diviner's sage</name>
    <dbReference type="NCBI Taxonomy" id="28513"/>
    <lineage>
        <taxon>Eukaryota</taxon>
        <taxon>Viridiplantae</taxon>
        <taxon>Streptophyta</taxon>
        <taxon>Embryophyta</taxon>
        <taxon>Tracheophyta</taxon>
        <taxon>Spermatophyta</taxon>
        <taxon>Magnoliopsida</taxon>
        <taxon>eudicotyledons</taxon>
        <taxon>Gunneridae</taxon>
        <taxon>Pentapetalae</taxon>
        <taxon>asterids</taxon>
        <taxon>lamiids</taxon>
        <taxon>Lamiales</taxon>
        <taxon>Lamiaceae</taxon>
        <taxon>Nepetoideae</taxon>
        <taxon>Mentheae</taxon>
        <taxon>Salviinae</taxon>
        <taxon>Salvia</taxon>
        <taxon>Salvia subgen. Calosphace</taxon>
    </lineage>
</organism>
<evidence type="ECO:0000313" key="3">
    <source>
        <dbReference type="Proteomes" id="UP001567538"/>
    </source>
</evidence>
<reference evidence="2 3" key="1">
    <citation type="submission" date="2024-06" db="EMBL/GenBank/DDBJ databases">
        <title>A chromosome level genome sequence of Diviner's sage (Salvia divinorum).</title>
        <authorList>
            <person name="Ford S.A."/>
            <person name="Ro D.-K."/>
            <person name="Ness R.W."/>
            <person name="Phillips M.A."/>
        </authorList>
    </citation>
    <scope>NUCLEOTIDE SEQUENCE [LARGE SCALE GENOMIC DNA]</scope>
    <source>
        <strain evidence="2">SAF-2024a</strain>
        <tissue evidence="2">Leaf</tissue>
    </source>
</reference>
<sequence>MNIPLQSHFLYNGKWCADIDKVLVDTITKLKGDTGWAEHEFPSYFLLTAASEIEAKLAVHFSESELAIRMRLLALRYRTFKEVVRTKGTFWDMPFKCVIAADCVWKKILKNNAFAAAYYYHDEPEYSKLACFDYATDADTDEVNSPVVIPKPPVRCKLFFDDDVATDMESTTDAGIYFIVAGHDGNLSTRFEMSRPLLKNPFVKKYEAGPSQRSSHASSCASNSPIGWWPHLLK</sequence>
<gene>
    <name evidence="2" type="ORF">AAHA92_28921</name>
</gene>
<proteinExistence type="predicted"/>
<dbReference type="Pfam" id="PF12776">
    <property type="entry name" value="Myb_DNA-bind_3"/>
    <property type="match status" value="1"/>
</dbReference>
<dbReference type="EMBL" id="JBEAFC010000011">
    <property type="protein sequence ID" value="KAL1536240.1"/>
    <property type="molecule type" value="Genomic_DNA"/>
</dbReference>
<name>A0ABD1FXL7_SALDI</name>
<accession>A0ABD1FXL7</accession>
<comment type="caution">
    <text evidence="2">The sequence shown here is derived from an EMBL/GenBank/DDBJ whole genome shotgun (WGS) entry which is preliminary data.</text>
</comment>
<keyword evidence="3" id="KW-1185">Reference proteome</keyword>
<evidence type="ECO:0000313" key="2">
    <source>
        <dbReference type="EMBL" id="KAL1536240.1"/>
    </source>
</evidence>
<dbReference type="AlphaFoldDB" id="A0ABD1FXL7"/>
<feature type="domain" description="Myb/SANT-like" evidence="1">
    <location>
        <begin position="15"/>
        <end position="107"/>
    </location>
</feature>
<evidence type="ECO:0000259" key="1">
    <source>
        <dbReference type="Pfam" id="PF12776"/>
    </source>
</evidence>